<reference evidence="1 2" key="1">
    <citation type="journal article" date="2016" name="Nat. Commun.">
        <title>Thousands of microbial genomes shed light on interconnected biogeochemical processes in an aquifer system.</title>
        <authorList>
            <person name="Anantharaman K."/>
            <person name="Brown C.T."/>
            <person name="Hug L.A."/>
            <person name="Sharon I."/>
            <person name="Castelle C.J."/>
            <person name="Probst A.J."/>
            <person name="Thomas B.C."/>
            <person name="Singh A."/>
            <person name="Wilkins M.J."/>
            <person name="Karaoz U."/>
            <person name="Brodie E.L."/>
            <person name="Williams K.H."/>
            <person name="Hubbard S.S."/>
            <person name="Banfield J.F."/>
        </authorList>
    </citation>
    <scope>NUCLEOTIDE SEQUENCE [LARGE SCALE GENOMIC DNA]</scope>
</reference>
<evidence type="ECO:0000313" key="2">
    <source>
        <dbReference type="Proteomes" id="UP000178857"/>
    </source>
</evidence>
<protein>
    <recommendedName>
        <fullName evidence="3">DUF192 domain-containing protein</fullName>
    </recommendedName>
</protein>
<evidence type="ECO:0000313" key="1">
    <source>
        <dbReference type="EMBL" id="OGK52850.1"/>
    </source>
</evidence>
<dbReference type="Gene3D" id="2.60.120.1140">
    <property type="entry name" value="Protein of unknown function DUF192"/>
    <property type="match status" value="1"/>
</dbReference>
<dbReference type="PANTHER" id="PTHR37953:SF1">
    <property type="entry name" value="UPF0127 PROTEIN MJ1496"/>
    <property type="match status" value="1"/>
</dbReference>
<evidence type="ECO:0008006" key="3">
    <source>
        <dbReference type="Google" id="ProtNLM"/>
    </source>
</evidence>
<dbReference type="PANTHER" id="PTHR37953">
    <property type="entry name" value="UPF0127 PROTEIN MJ1496"/>
    <property type="match status" value="1"/>
</dbReference>
<comment type="caution">
    <text evidence="1">The sequence shown here is derived from an EMBL/GenBank/DDBJ whole genome shotgun (WGS) entry which is preliminary data.</text>
</comment>
<dbReference type="InterPro" id="IPR003795">
    <property type="entry name" value="DUF192"/>
</dbReference>
<gene>
    <name evidence="1" type="ORF">A2970_02265</name>
</gene>
<proteinExistence type="predicted"/>
<accession>A0A1F7JB68</accession>
<name>A0A1F7JB68_9BACT</name>
<dbReference type="EMBL" id="MGAT01000013">
    <property type="protein sequence ID" value="OGK52850.1"/>
    <property type="molecule type" value="Genomic_DNA"/>
</dbReference>
<organism evidence="1 2">
    <name type="scientific">Candidatus Roizmanbacteria bacterium RIFCSPLOWO2_01_FULL_44_13</name>
    <dbReference type="NCBI Taxonomy" id="1802069"/>
    <lineage>
        <taxon>Bacteria</taxon>
        <taxon>Candidatus Roizmaniibacteriota</taxon>
    </lineage>
</organism>
<dbReference type="AlphaFoldDB" id="A0A1F7JB68"/>
<sequence length="130" mass="15219">MKKIFFAVMIALLILAWVFSKLVTPFLSYNLNGKTYRLMTAKNSSEFQKGLMYYRSKKELNGADGMIFIFPDKDYRSFWNENTYLDLDVYWIDGERVAGKDFLPSIEKSKEVVVIESKEKVDKVIEIVTF</sequence>
<dbReference type="InterPro" id="IPR038695">
    <property type="entry name" value="Saro_0823-like_sf"/>
</dbReference>
<dbReference type="Pfam" id="PF02643">
    <property type="entry name" value="DUF192"/>
    <property type="match status" value="1"/>
</dbReference>
<dbReference type="Proteomes" id="UP000178857">
    <property type="component" value="Unassembled WGS sequence"/>
</dbReference>